<dbReference type="InterPro" id="IPR009100">
    <property type="entry name" value="AcylCoA_DH/oxidase_NM_dom_sf"/>
</dbReference>
<feature type="domain" description="Acyl-CoA dehydrogenase C-terminal" evidence="2">
    <location>
        <begin position="226"/>
        <end position="356"/>
    </location>
</feature>
<dbReference type="PIRSF" id="PIRSF016578">
    <property type="entry name" value="HsaA"/>
    <property type="match status" value="1"/>
</dbReference>
<keyword evidence="1" id="KW-0560">Oxidoreductase</keyword>
<dbReference type="Pfam" id="PF08028">
    <property type="entry name" value="Acyl-CoA_dh_2"/>
    <property type="match status" value="1"/>
</dbReference>
<accession>A0A1A9I7E7</accession>
<dbReference type="KEGG" id="nia:A8C56_20040"/>
<dbReference type="RefSeq" id="WP_067760050.1">
    <property type="nucleotide sequence ID" value="NZ_CP015772.1"/>
</dbReference>
<dbReference type="GO" id="GO:0016627">
    <property type="term" value="F:oxidoreductase activity, acting on the CH-CH group of donors"/>
    <property type="evidence" value="ECO:0007669"/>
    <property type="project" value="InterPro"/>
</dbReference>
<dbReference type="AlphaFoldDB" id="A0A1A9I7E7"/>
<dbReference type="Proteomes" id="UP000077667">
    <property type="component" value="Chromosome"/>
</dbReference>
<organism evidence="3 4">
    <name type="scientific">Niabella ginsenosidivorans</name>
    <dbReference type="NCBI Taxonomy" id="1176587"/>
    <lineage>
        <taxon>Bacteria</taxon>
        <taxon>Pseudomonadati</taxon>
        <taxon>Bacteroidota</taxon>
        <taxon>Chitinophagia</taxon>
        <taxon>Chitinophagales</taxon>
        <taxon>Chitinophagaceae</taxon>
        <taxon>Niabella</taxon>
    </lineage>
</organism>
<dbReference type="STRING" id="1176587.A8C56_20040"/>
<gene>
    <name evidence="3" type="ORF">A8C56_20040</name>
</gene>
<evidence type="ECO:0000313" key="4">
    <source>
        <dbReference type="Proteomes" id="UP000077667"/>
    </source>
</evidence>
<dbReference type="InterPro" id="IPR037069">
    <property type="entry name" value="AcylCoA_DH/ox_N_sf"/>
</dbReference>
<sequence>MIRQEIKKPLETLAKLSDEQGVFLPGQLDIIYKEKWLKLFVPRSQNGLELTLIEGLEMEEALARIDGSLGWTVTLCAGASLFTGYLSPAVTGPVFRDPEVCFGGSGALSGTARETGEGYLVCGNWKYATGAPYCTHFTANCRIERNGKPVLNDKGAPLYRSFLFLREEVTLHKDWNTMGLKATASDSFSVSDLFVAKERSFMIDPLQTTLPGAVYQFPFLQFAEATLAVNTLGMAQHFLDELEKLLQYKTASGTLSTEQMSRIEQLRITACDDLSRLRQSFFAAVAEAWEHTLAGRPVPEHQLEQVSRFSRGLARASRAQVVQLYPYCGVAATQNDTTINRIFRDIFTASQHLLLNL</sequence>
<evidence type="ECO:0000259" key="2">
    <source>
        <dbReference type="Pfam" id="PF08028"/>
    </source>
</evidence>
<name>A0A1A9I7E7_9BACT</name>
<dbReference type="Gene3D" id="2.40.110.10">
    <property type="entry name" value="Butyryl-CoA Dehydrogenase, subunit A, domain 2"/>
    <property type="match status" value="1"/>
</dbReference>
<protein>
    <submittedName>
        <fullName evidence="3">Acyl-CoA dehydrogenase</fullName>
    </submittedName>
</protein>
<dbReference type="GO" id="GO:0050660">
    <property type="term" value="F:flavin adenine dinucleotide binding"/>
    <property type="evidence" value="ECO:0007669"/>
    <property type="project" value="InterPro"/>
</dbReference>
<dbReference type="Gene3D" id="1.10.540.10">
    <property type="entry name" value="Acyl-CoA dehydrogenase/oxidase, N-terminal domain"/>
    <property type="match status" value="1"/>
</dbReference>
<dbReference type="OrthoDB" id="1170793at2"/>
<dbReference type="InterPro" id="IPR013107">
    <property type="entry name" value="Acyl-CoA_DH_C"/>
</dbReference>
<dbReference type="Gene3D" id="1.20.140.10">
    <property type="entry name" value="Butyryl-CoA Dehydrogenase, subunit A, domain 3"/>
    <property type="match status" value="1"/>
</dbReference>
<dbReference type="EMBL" id="CP015772">
    <property type="protein sequence ID" value="ANH82969.1"/>
    <property type="molecule type" value="Genomic_DNA"/>
</dbReference>
<evidence type="ECO:0000313" key="3">
    <source>
        <dbReference type="EMBL" id="ANH82969.1"/>
    </source>
</evidence>
<keyword evidence="4" id="KW-1185">Reference proteome</keyword>
<dbReference type="InterPro" id="IPR046373">
    <property type="entry name" value="Acyl-CoA_Oxase/DH_mid-dom_sf"/>
</dbReference>
<reference evidence="3 4" key="1">
    <citation type="submission" date="2016-05" db="EMBL/GenBank/DDBJ databases">
        <title>Niabella ginsenosidivorans BS26 whole genome sequencing.</title>
        <authorList>
            <person name="Im W.T."/>
            <person name="Siddiqi M.Z."/>
        </authorList>
    </citation>
    <scope>NUCLEOTIDE SEQUENCE [LARGE SCALE GENOMIC DNA]</scope>
    <source>
        <strain evidence="3 4">BS26</strain>
    </source>
</reference>
<proteinExistence type="predicted"/>
<evidence type="ECO:0000256" key="1">
    <source>
        <dbReference type="ARBA" id="ARBA00023002"/>
    </source>
</evidence>
<dbReference type="SUPFAM" id="SSF56645">
    <property type="entry name" value="Acyl-CoA dehydrogenase NM domain-like"/>
    <property type="match status" value="1"/>
</dbReference>